<dbReference type="InterPro" id="IPR012337">
    <property type="entry name" value="RNaseH-like_sf"/>
</dbReference>
<dbReference type="OrthoDB" id="1721065at2759"/>
<protein>
    <submittedName>
        <fullName evidence="2">AC9 transposase</fullName>
    </submittedName>
</protein>
<evidence type="ECO:0000259" key="1">
    <source>
        <dbReference type="Pfam" id="PF05699"/>
    </source>
</evidence>
<dbReference type="Proteomes" id="UP000241394">
    <property type="component" value="Chromosome LG8"/>
</dbReference>
<dbReference type="AlphaFoldDB" id="A0A2R6R949"/>
<feature type="domain" description="HAT C-terminal dimerisation" evidence="1">
    <location>
        <begin position="67"/>
        <end position="150"/>
    </location>
</feature>
<dbReference type="InParanoid" id="A0A2R6R949"/>
<name>A0A2R6R949_ACTCC</name>
<reference evidence="3" key="2">
    <citation type="journal article" date="2018" name="BMC Genomics">
        <title>A manually annotated Actinidia chinensis var. chinensis (kiwifruit) genome highlights the challenges associated with draft genomes and gene prediction in plants.</title>
        <authorList>
            <person name="Pilkington S.M."/>
            <person name="Crowhurst R."/>
            <person name="Hilario E."/>
            <person name="Nardozza S."/>
            <person name="Fraser L."/>
            <person name="Peng Y."/>
            <person name="Gunaseelan K."/>
            <person name="Simpson R."/>
            <person name="Tahir J."/>
            <person name="Deroles S.C."/>
            <person name="Templeton K."/>
            <person name="Luo Z."/>
            <person name="Davy M."/>
            <person name="Cheng C."/>
            <person name="McNeilage M."/>
            <person name="Scaglione D."/>
            <person name="Liu Y."/>
            <person name="Zhang Q."/>
            <person name="Datson P."/>
            <person name="De Silva N."/>
            <person name="Gardiner S.E."/>
            <person name="Bassett H."/>
            <person name="Chagne D."/>
            <person name="McCallum J."/>
            <person name="Dzierzon H."/>
            <person name="Deng C."/>
            <person name="Wang Y.Y."/>
            <person name="Barron L."/>
            <person name="Manako K."/>
            <person name="Bowen J."/>
            <person name="Foster T.M."/>
            <person name="Erridge Z.A."/>
            <person name="Tiffin H."/>
            <person name="Waite C.N."/>
            <person name="Davies K.M."/>
            <person name="Grierson E.P."/>
            <person name="Laing W.A."/>
            <person name="Kirk R."/>
            <person name="Chen X."/>
            <person name="Wood M."/>
            <person name="Montefiori M."/>
            <person name="Brummell D.A."/>
            <person name="Schwinn K.E."/>
            <person name="Catanach A."/>
            <person name="Fullerton C."/>
            <person name="Li D."/>
            <person name="Meiyalaghan S."/>
            <person name="Nieuwenhuizen N."/>
            <person name="Read N."/>
            <person name="Prakash R."/>
            <person name="Hunter D."/>
            <person name="Zhang H."/>
            <person name="McKenzie M."/>
            <person name="Knabel M."/>
            <person name="Harris A."/>
            <person name="Allan A.C."/>
            <person name="Gleave A."/>
            <person name="Chen A."/>
            <person name="Janssen B.J."/>
            <person name="Plunkett B."/>
            <person name="Ampomah-Dwamena C."/>
            <person name="Voogd C."/>
            <person name="Leif D."/>
            <person name="Lafferty D."/>
            <person name="Souleyre E.J.F."/>
            <person name="Varkonyi-Gasic E."/>
            <person name="Gambi F."/>
            <person name="Hanley J."/>
            <person name="Yao J.L."/>
            <person name="Cheung J."/>
            <person name="David K.M."/>
            <person name="Warren B."/>
            <person name="Marsh K."/>
            <person name="Snowden K.C."/>
            <person name="Lin-Wang K."/>
            <person name="Brian L."/>
            <person name="Martinez-Sanchez M."/>
            <person name="Wang M."/>
            <person name="Ileperuma N."/>
            <person name="Macnee N."/>
            <person name="Campin R."/>
            <person name="McAtee P."/>
            <person name="Drummond R.S.M."/>
            <person name="Espley R.V."/>
            <person name="Ireland H.S."/>
            <person name="Wu R."/>
            <person name="Atkinson R.G."/>
            <person name="Karunairetnam S."/>
            <person name="Bulley S."/>
            <person name="Chunkath S."/>
            <person name="Hanley Z."/>
            <person name="Storey R."/>
            <person name="Thrimawithana A.H."/>
            <person name="Thomson S."/>
            <person name="David C."/>
            <person name="Testolin R."/>
            <person name="Huang H."/>
            <person name="Hellens R.P."/>
            <person name="Schaffer R.J."/>
        </authorList>
    </citation>
    <scope>NUCLEOTIDE SEQUENCE [LARGE SCALE GENOMIC DNA]</scope>
    <source>
        <strain evidence="3">cv. Red5</strain>
    </source>
</reference>
<dbReference type="Pfam" id="PF05699">
    <property type="entry name" value="Dimer_Tnp_hAT"/>
    <property type="match status" value="1"/>
</dbReference>
<proteinExistence type="predicted"/>
<keyword evidence="3" id="KW-1185">Reference proteome</keyword>
<accession>A0A2R6R949</accession>
<gene>
    <name evidence="2" type="ORF">CEY00_Acc08953</name>
</gene>
<dbReference type="PANTHER" id="PTHR23272">
    <property type="entry name" value="BED FINGER-RELATED"/>
    <property type="match status" value="1"/>
</dbReference>
<dbReference type="Gramene" id="PSS24074">
    <property type="protein sequence ID" value="PSS24074"/>
    <property type="gene ID" value="CEY00_Acc08953"/>
</dbReference>
<evidence type="ECO:0000313" key="3">
    <source>
        <dbReference type="Proteomes" id="UP000241394"/>
    </source>
</evidence>
<dbReference type="PANTHER" id="PTHR23272:SF193">
    <property type="entry name" value="OS07G0624100 PROTEIN"/>
    <property type="match status" value="1"/>
</dbReference>
<comment type="caution">
    <text evidence="2">The sequence shown here is derived from an EMBL/GenBank/DDBJ whole genome shotgun (WGS) entry which is preliminary data.</text>
</comment>
<sequence>MHEMIYQVINYLIRLYEFYASKDSVIVEVHSASEISKLEIGDDPHALIACQFSSYLEEEYSSVCKIEVDKYLGDYCEGAKDVKFDILASWKANSSKYPALSQLARDVLAIPISTIASESAFSMGGRIFDTFRSSLSPIMVEVLICAQNWLRSSLPISFWKAMDSVEEFQKQCETENQVDLKAPPNVNLTVG</sequence>
<dbReference type="InterPro" id="IPR008906">
    <property type="entry name" value="HATC_C_dom"/>
</dbReference>
<reference evidence="2 3" key="1">
    <citation type="submission" date="2017-07" db="EMBL/GenBank/DDBJ databases">
        <title>An improved, manually edited Actinidia chinensis var. chinensis (kiwifruit) genome highlights the challenges associated with draft genomes and gene prediction in plants.</title>
        <authorList>
            <person name="Pilkington S."/>
            <person name="Crowhurst R."/>
            <person name="Hilario E."/>
            <person name="Nardozza S."/>
            <person name="Fraser L."/>
            <person name="Peng Y."/>
            <person name="Gunaseelan K."/>
            <person name="Simpson R."/>
            <person name="Tahir J."/>
            <person name="Deroles S."/>
            <person name="Templeton K."/>
            <person name="Luo Z."/>
            <person name="Davy M."/>
            <person name="Cheng C."/>
            <person name="Mcneilage M."/>
            <person name="Scaglione D."/>
            <person name="Liu Y."/>
            <person name="Zhang Q."/>
            <person name="Datson P."/>
            <person name="De Silva N."/>
            <person name="Gardiner S."/>
            <person name="Bassett H."/>
            <person name="Chagne D."/>
            <person name="Mccallum J."/>
            <person name="Dzierzon H."/>
            <person name="Deng C."/>
            <person name="Wang Y.-Y."/>
            <person name="Barron N."/>
            <person name="Manako K."/>
            <person name="Bowen J."/>
            <person name="Foster T."/>
            <person name="Erridge Z."/>
            <person name="Tiffin H."/>
            <person name="Waite C."/>
            <person name="Davies K."/>
            <person name="Grierson E."/>
            <person name="Laing W."/>
            <person name="Kirk R."/>
            <person name="Chen X."/>
            <person name="Wood M."/>
            <person name="Montefiori M."/>
            <person name="Brummell D."/>
            <person name="Schwinn K."/>
            <person name="Catanach A."/>
            <person name="Fullerton C."/>
            <person name="Li D."/>
            <person name="Meiyalaghan S."/>
            <person name="Nieuwenhuizen N."/>
            <person name="Read N."/>
            <person name="Prakash R."/>
            <person name="Hunter D."/>
            <person name="Zhang H."/>
            <person name="Mckenzie M."/>
            <person name="Knabel M."/>
            <person name="Harris A."/>
            <person name="Allan A."/>
            <person name="Chen A."/>
            <person name="Janssen B."/>
            <person name="Plunkett B."/>
            <person name="Dwamena C."/>
            <person name="Voogd C."/>
            <person name="Leif D."/>
            <person name="Lafferty D."/>
            <person name="Souleyre E."/>
            <person name="Varkonyi-Gasic E."/>
            <person name="Gambi F."/>
            <person name="Hanley J."/>
            <person name="Yao J.-L."/>
            <person name="Cheung J."/>
            <person name="David K."/>
            <person name="Warren B."/>
            <person name="Marsh K."/>
            <person name="Snowden K."/>
            <person name="Lin-Wang K."/>
            <person name="Brian L."/>
            <person name="Martinez-Sanchez M."/>
            <person name="Wang M."/>
            <person name="Ileperuma N."/>
            <person name="Macnee N."/>
            <person name="Campin R."/>
            <person name="Mcatee P."/>
            <person name="Drummond R."/>
            <person name="Espley R."/>
            <person name="Ireland H."/>
            <person name="Wu R."/>
            <person name="Atkinson R."/>
            <person name="Karunairetnam S."/>
            <person name="Bulley S."/>
            <person name="Chunkath S."/>
            <person name="Hanley Z."/>
            <person name="Storey R."/>
            <person name="Thrimawithana A."/>
            <person name="Thomson S."/>
            <person name="David C."/>
            <person name="Testolin R."/>
        </authorList>
    </citation>
    <scope>NUCLEOTIDE SEQUENCE [LARGE SCALE GENOMIC DNA]</scope>
    <source>
        <strain evidence="3">cv. Red5</strain>
        <tissue evidence="2">Young leaf</tissue>
    </source>
</reference>
<organism evidence="2 3">
    <name type="scientific">Actinidia chinensis var. chinensis</name>
    <name type="common">Chinese soft-hair kiwi</name>
    <dbReference type="NCBI Taxonomy" id="1590841"/>
    <lineage>
        <taxon>Eukaryota</taxon>
        <taxon>Viridiplantae</taxon>
        <taxon>Streptophyta</taxon>
        <taxon>Embryophyta</taxon>
        <taxon>Tracheophyta</taxon>
        <taxon>Spermatophyta</taxon>
        <taxon>Magnoliopsida</taxon>
        <taxon>eudicotyledons</taxon>
        <taxon>Gunneridae</taxon>
        <taxon>Pentapetalae</taxon>
        <taxon>asterids</taxon>
        <taxon>Ericales</taxon>
        <taxon>Actinidiaceae</taxon>
        <taxon>Actinidia</taxon>
    </lineage>
</organism>
<dbReference type="GO" id="GO:0046983">
    <property type="term" value="F:protein dimerization activity"/>
    <property type="evidence" value="ECO:0007669"/>
    <property type="project" value="InterPro"/>
</dbReference>
<dbReference type="SUPFAM" id="SSF53098">
    <property type="entry name" value="Ribonuclease H-like"/>
    <property type="match status" value="1"/>
</dbReference>
<dbReference type="EMBL" id="NKQK01000008">
    <property type="protein sequence ID" value="PSS24074.1"/>
    <property type="molecule type" value="Genomic_DNA"/>
</dbReference>
<evidence type="ECO:0000313" key="2">
    <source>
        <dbReference type="EMBL" id="PSS24074.1"/>
    </source>
</evidence>